<evidence type="ECO:0000259" key="1">
    <source>
        <dbReference type="Pfam" id="PF01526"/>
    </source>
</evidence>
<name>G7TG82_XANOB</name>
<evidence type="ECO:0000313" key="3">
    <source>
        <dbReference type="Proteomes" id="UP000008851"/>
    </source>
</evidence>
<sequence length="119" mass="13498">MRKTINAATNKSEEFNGFVTWAFFGGEGIIAENVQHEQRKIVRYNQLVANLIILHNVEQMTRVLAELRDEGRTISPEALAELPPYRTSHINRFGAYTLDLNREIAPIDFSRKILAATVG</sequence>
<organism evidence="2 3">
    <name type="scientific">Xanthomonas oryzae pv. oryzicola (strain BLS256)</name>
    <dbReference type="NCBI Taxonomy" id="383407"/>
    <lineage>
        <taxon>Bacteria</taxon>
        <taxon>Pseudomonadati</taxon>
        <taxon>Pseudomonadota</taxon>
        <taxon>Gammaproteobacteria</taxon>
        <taxon>Lysobacterales</taxon>
        <taxon>Lysobacteraceae</taxon>
        <taxon>Xanthomonas</taxon>
    </lineage>
</organism>
<protein>
    <submittedName>
        <fullName evidence="2">Transposase</fullName>
    </submittedName>
</protein>
<dbReference type="GO" id="GO:0006313">
    <property type="term" value="P:DNA transposition"/>
    <property type="evidence" value="ECO:0007669"/>
    <property type="project" value="InterPro"/>
</dbReference>
<reference evidence="2 3" key="1">
    <citation type="journal article" date="2011" name="J. Bacteriol.">
        <title>Two new complete genome sequences offer insight into host and tissue specificity of plant pathogenic Xanthomonas spp.</title>
        <authorList>
            <person name="Bogdanove A.J."/>
            <person name="Koebnik R."/>
            <person name="Lu H."/>
            <person name="Furutani A."/>
            <person name="Angiuoli S.V."/>
            <person name="Patil P.B."/>
            <person name="Van Sluys M.A."/>
            <person name="Ryan R.P."/>
            <person name="Meyer D.F."/>
            <person name="Han S.W."/>
            <person name="Aparna G."/>
            <person name="Rajaram M."/>
            <person name="Delcher A.L."/>
            <person name="Phillippy A.M."/>
            <person name="Puiu D."/>
            <person name="Schatz M.C."/>
            <person name="Shumway M."/>
            <person name="Sommer D.D."/>
            <person name="Trapnell C."/>
            <person name="Benahmed F."/>
            <person name="Dimitrov G."/>
            <person name="Madupu R."/>
            <person name="Radune D."/>
            <person name="Sullivan S."/>
            <person name="Jha G."/>
            <person name="Ishihara H."/>
            <person name="Lee S.W."/>
            <person name="Pandey A."/>
            <person name="Sharma V."/>
            <person name="Sriariyanun M."/>
            <person name="Szurek B."/>
            <person name="Vera-Cruz C.M."/>
            <person name="Dorman K.S."/>
            <person name="Ronald P.C."/>
            <person name="Verdier V."/>
            <person name="Dow J.M."/>
            <person name="Sonti R.V."/>
            <person name="Tsuge S."/>
            <person name="Brendel V.P."/>
            <person name="Rabinowicz P.D."/>
            <person name="Leach J.E."/>
            <person name="White F.F."/>
            <person name="Salzberg S.L."/>
        </authorList>
    </citation>
    <scope>NUCLEOTIDE SEQUENCE [LARGE SCALE GENOMIC DNA]</scope>
    <source>
        <strain evidence="2 3">BLS256</strain>
    </source>
</reference>
<proteinExistence type="predicted"/>
<feature type="domain" description="Tn3 transposase DDE" evidence="1">
    <location>
        <begin position="1"/>
        <end position="96"/>
    </location>
</feature>
<dbReference type="Pfam" id="PF01526">
    <property type="entry name" value="DDE_Tnp_Tn3"/>
    <property type="match status" value="1"/>
</dbReference>
<accession>G7TG82</accession>
<dbReference type="EMBL" id="CP003057">
    <property type="protein sequence ID" value="AEQ96637.1"/>
    <property type="molecule type" value="Genomic_DNA"/>
</dbReference>
<dbReference type="GO" id="GO:0004803">
    <property type="term" value="F:transposase activity"/>
    <property type="evidence" value="ECO:0007669"/>
    <property type="project" value="InterPro"/>
</dbReference>
<dbReference type="Proteomes" id="UP000008851">
    <property type="component" value="Chromosome"/>
</dbReference>
<dbReference type="eggNOG" id="COG4644">
    <property type="taxonomic scope" value="Bacteria"/>
</dbReference>
<gene>
    <name evidence="2" type="ORF">XOC_2518</name>
</gene>
<dbReference type="HOGENOM" id="CLU_141333_0_0_6"/>
<dbReference type="KEGG" id="xor:XOC_2518"/>
<dbReference type="AlphaFoldDB" id="G7TG82"/>
<dbReference type="InterPro" id="IPR002513">
    <property type="entry name" value="Tn3_Tnp_DDE_dom"/>
</dbReference>
<evidence type="ECO:0000313" key="2">
    <source>
        <dbReference type="EMBL" id="AEQ96637.1"/>
    </source>
</evidence>